<protein>
    <submittedName>
        <fullName evidence="4">ABC transporter substrate-binding protein</fullName>
    </submittedName>
</protein>
<dbReference type="Pfam" id="PF13458">
    <property type="entry name" value="Peripla_BP_6"/>
    <property type="match status" value="1"/>
</dbReference>
<proteinExistence type="inferred from homology"/>
<evidence type="ECO:0000259" key="3">
    <source>
        <dbReference type="Pfam" id="PF13458"/>
    </source>
</evidence>
<dbReference type="Gene3D" id="3.40.50.2300">
    <property type="match status" value="2"/>
</dbReference>
<dbReference type="Proteomes" id="UP000749040">
    <property type="component" value="Unassembled WGS sequence"/>
</dbReference>
<dbReference type="PANTHER" id="PTHR47235">
    <property type="entry name" value="BLR6548 PROTEIN"/>
    <property type="match status" value="1"/>
</dbReference>
<dbReference type="SUPFAM" id="SSF53822">
    <property type="entry name" value="Periplasmic binding protein-like I"/>
    <property type="match status" value="1"/>
</dbReference>
<organism evidence="4 5">
    <name type="scientific">Actinacidiphila acididurans</name>
    <dbReference type="NCBI Taxonomy" id="2784346"/>
    <lineage>
        <taxon>Bacteria</taxon>
        <taxon>Bacillati</taxon>
        <taxon>Actinomycetota</taxon>
        <taxon>Actinomycetes</taxon>
        <taxon>Kitasatosporales</taxon>
        <taxon>Streptomycetaceae</taxon>
        <taxon>Actinacidiphila</taxon>
    </lineage>
</organism>
<keyword evidence="5" id="KW-1185">Reference proteome</keyword>
<gene>
    <name evidence="4" type="ORF">ITX44_32135</name>
</gene>
<keyword evidence="2" id="KW-0732">Signal</keyword>
<reference evidence="4 5" key="1">
    <citation type="submission" date="2021-01" db="EMBL/GenBank/DDBJ databases">
        <title>Streptomyces acididurans sp. nov., isolated from a peat swamp forest soil.</title>
        <authorList>
            <person name="Chantavorakit T."/>
            <person name="Duangmal K."/>
        </authorList>
    </citation>
    <scope>NUCLEOTIDE SEQUENCE [LARGE SCALE GENOMIC DNA]</scope>
    <source>
        <strain evidence="4 5">KK5PA1</strain>
    </source>
</reference>
<dbReference type="EMBL" id="JADKYB010000022">
    <property type="protein sequence ID" value="MBM9509117.1"/>
    <property type="molecule type" value="Genomic_DNA"/>
</dbReference>
<sequence>MGTHMGIDGTRVHEELVMAIRHSGRVVSRLASATYRRVGARGSALAAATAAAALVLSACGGSGAGGGNTATGDIKLGISVPLSGAVGSSCSPMNQAMLAWFKHVNATGGINGHQIKVDNRDDGYDAARSVTNTKAFIAEHVVAVTGQCGSLQPPAQLPLLNAAKIPFMYVFGASTSLLKPLSPMYFNLMPTYGSQLVDEIPWVFKAHGPGTVALMDTVTPDSPTTAKQVEAAVKAAGGTFVGDYKAPPGTADFAPDVLKIKQKHPDYVVLDQIPQDAARFTQAMTDNGFAPNKFLVGSSAVSQQTFLNGVSSALQPKLLVSSDTIAPAGAGTTQCESVLKAANVKVEDVTLRGCGTAQVVEKVLRTAKQPISSQGVVAAMESMSGVKASEIYPPVSFSATNHVGVSSLYVFGVKNGAFYQVGSIGG</sequence>
<accession>A0ABS2U0J4</accession>
<evidence type="ECO:0000313" key="4">
    <source>
        <dbReference type="EMBL" id="MBM9509117.1"/>
    </source>
</evidence>
<dbReference type="PANTHER" id="PTHR47235:SF1">
    <property type="entry name" value="BLR6548 PROTEIN"/>
    <property type="match status" value="1"/>
</dbReference>
<name>A0ABS2U0J4_9ACTN</name>
<comment type="caution">
    <text evidence="4">The sequence shown here is derived from an EMBL/GenBank/DDBJ whole genome shotgun (WGS) entry which is preliminary data.</text>
</comment>
<dbReference type="InterPro" id="IPR028082">
    <property type="entry name" value="Peripla_BP_I"/>
</dbReference>
<dbReference type="InterPro" id="IPR028081">
    <property type="entry name" value="Leu-bd"/>
</dbReference>
<comment type="similarity">
    <text evidence="1">Belongs to the leucine-binding protein family.</text>
</comment>
<feature type="domain" description="Leucine-binding protein" evidence="3">
    <location>
        <begin position="74"/>
        <end position="416"/>
    </location>
</feature>
<evidence type="ECO:0000256" key="1">
    <source>
        <dbReference type="ARBA" id="ARBA00010062"/>
    </source>
</evidence>
<evidence type="ECO:0000256" key="2">
    <source>
        <dbReference type="ARBA" id="ARBA00022729"/>
    </source>
</evidence>
<evidence type="ECO:0000313" key="5">
    <source>
        <dbReference type="Proteomes" id="UP000749040"/>
    </source>
</evidence>